<keyword evidence="1" id="KW-0812">Transmembrane</keyword>
<protein>
    <submittedName>
        <fullName evidence="2">Uncharacterized protein</fullName>
    </submittedName>
</protein>
<evidence type="ECO:0000256" key="1">
    <source>
        <dbReference type="SAM" id="Phobius"/>
    </source>
</evidence>
<keyword evidence="1" id="KW-1133">Transmembrane helix</keyword>
<evidence type="ECO:0000313" key="2">
    <source>
        <dbReference type="EMBL" id="JAH53294.1"/>
    </source>
</evidence>
<organism evidence="2">
    <name type="scientific">Anguilla anguilla</name>
    <name type="common">European freshwater eel</name>
    <name type="synonym">Muraena anguilla</name>
    <dbReference type="NCBI Taxonomy" id="7936"/>
    <lineage>
        <taxon>Eukaryota</taxon>
        <taxon>Metazoa</taxon>
        <taxon>Chordata</taxon>
        <taxon>Craniata</taxon>
        <taxon>Vertebrata</taxon>
        <taxon>Euteleostomi</taxon>
        <taxon>Actinopterygii</taxon>
        <taxon>Neopterygii</taxon>
        <taxon>Teleostei</taxon>
        <taxon>Anguilliformes</taxon>
        <taxon>Anguillidae</taxon>
        <taxon>Anguilla</taxon>
    </lineage>
</organism>
<sequence>MTVSVIYFLKEVFLFSISIYIYINHSMAVIFYIL</sequence>
<accession>A0A0E9TI08</accession>
<reference evidence="2" key="2">
    <citation type="journal article" date="2015" name="Fish Shellfish Immunol.">
        <title>Early steps in the European eel (Anguilla anguilla)-Vibrio vulnificus interaction in the gills: Role of the RtxA13 toxin.</title>
        <authorList>
            <person name="Callol A."/>
            <person name="Pajuelo D."/>
            <person name="Ebbesson L."/>
            <person name="Teles M."/>
            <person name="MacKenzie S."/>
            <person name="Amaro C."/>
        </authorList>
    </citation>
    <scope>NUCLEOTIDE SEQUENCE</scope>
</reference>
<name>A0A0E9TI08_ANGAN</name>
<reference evidence="2" key="1">
    <citation type="submission" date="2014-11" db="EMBL/GenBank/DDBJ databases">
        <authorList>
            <person name="Amaro Gonzalez C."/>
        </authorList>
    </citation>
    <scope>NUCLEOTIDE SEQUENCE</scope>
</reference>
<dbReference type="EMBL" id="GBXM01055283">
    <property type="protein sequence ID" value="JAH53294.1"/>
    <property type="molecule type" value="Transcribed_RNA"/>
</dbReference>
<keyword evidence="1" id="KW-0472">Membrane</keyword>
<dbReference type="AlphaFoldDB" id="A0A0E9TI08"/>
<proteinExistence type="predicted"/>
<feature type="transmembrane region" description="Helical" evidence="1">
    <location>
        <begin position="12"/>
        <end position="33"/>
    </location>
</feature>